<gene>
    <name evidence="2" type="ordered locus">Rta_14314</name>
</gene>
<keyword evidence="3" id="KW-1185">Reference proteome</keyword>
<dbReference type="STRING" id="365046.Rta_14314"/>
<dbReference type="AlphaFoldDB" id="F5Y455"/>
<protein>
    <recommendedName>
        <fullName evidence="1">Cthe-2314-like HEPN domain-containing protein</fullName>
    </recommendedName>
</protein>
<organism evidence="2 3">
    <name type="scientific">Ramlibacter tataouinensis (strain ATCC BAA-407 / DSM 14655 / LMG 21543 / TTB310)</name>
    <dbReference type="NCBI Taxonomy" id="365046"/>
    <lineage>
        <taxon>Bacteria</taxon>
        <taxon>Pseudomonadati</taxon>
        <taxon>Pseudomonadota</taxon>
        <taxon>Betaproteobacteria</taxon>
        <taxon>Burkholderiales</taxon>
        <taxon>Comamonadaceae</taxon>
        <taxon>Ramlibacter</taxon>
    </lineage>
</organism>
<dbReference type="EMBL" id="CP000245">
    <property type="protein sequence ID" value="AEG92520.1"/>
    <property type="molecule type" value="Genomic_DNA"/>
</dbReference>
<evidence type="ECO:0000313" key="3">
    <source>
        <dbReference type="Proteomes" id="UP000008385"/>
    </source>
</evidence>
<proteinExistence type="predicted"/>
<feature type="domain" description="Cthe-2314-like HEPN" evidence="1">
    <location>
        <begin position="49"/>
        <end position="164"/>
    </location>
</feature>
<dbReference type="KEGG" id="rta:Rta_14314"/>
<reference evidence="3" key="1">
    <citation type="submission" date="2006-01" db="EMBL/GenBank/DDBJ databases">
        <title>Genome of the cyst-dividing bacterium Ramlibacter tataouinensis.</title>
        <authorList>
            <person name="Barakat M."/>
            <person name="Ortet P."/>
            <person name="De Luca G."/>
            <person name="Jourlin-Castelli C."/>
            <person name="Ansaldi M."/>
            <person name="Py B."/>
            <person name="Fichant G."/>
            <person name="Coutinho P."/>
            <person name="Voulhoux R."/>
            <person name="Bastien O."/>
            <person name="Roy S."/>
            <person name="Marechal E."/>
            <person name="Henrissat B."/>
            <person name="Quentin Y."/>
            <person name="Noirot P."/>
            <person name="Filloux A."/>
            <person name="Mejean V."/>
            <person name="DuBow M."/>
            <person name="Barras F."/>
            <person name="Heulin T."/>
        </authorList>
    </citation>
    <scope>NUCLEOTIDE SEQUENCE [LARGE SCALE GENOMIC DNA]</scope>
    <source>
        <strain evidence="3">ATCC BAA-407 / DSM 14655 / LMG 21543 / TTB310</strain>
    </source>
</reference>
<name>F5Y455_RAMTT</name>
<dbReference type="Pfam" id="PF18730">
    <property type="entry name" value="HEPN_Cthe2314"/>
    <property type="match status" value="1"/>
</dbReference>
<dbReference type="Proteomes" id="UP000008385">
    <property type="component" value="Chromosome"/>
</dbReference>
<evidence type="ECO:0000259" key="1">
    <source>
        <dbReference type="Pfam" id="PF18730"/>
    </source>
</evidence>
<accession>F5Y455</accession>
<dbReference type="HOGENOM" id="CLU_1194102_0_0_4"/>
<sequence>MRRPMLIESDALQPLMQFVRSAGGKGLEALLRGGDSFSGTAEEIYSTRVTERVSELDNSLAALRLALGFIIDLTRGEVPSPEQYRYHYENFIFRAVGLIDRAHRLAGASLLLDARRYEKSDGNRYVLAHMEDAHPEIYSALVALTNRIKEHKALRNEVIHSSAFSSRELGIFTAFKALQLESPKNIDLLELMREHFAMTANDVAVLIADAESMLRTLLERLRSVYEAVGRPI</sequence>
<dbReference type="InterPro" id="IPR041394">
    <property type="entry name" value="HEPN_Cthe2314"/>
</dbReference>
<evidence type="ECO:0000313" key="2">
    <source>
        <dbReference type="EMBL" id="AEG92520.1"/>
    </source>
</evidence>
<reference evidence="2 3" key="2">
    <citation type="journal article" date="2011" name="PLoS ONE">
        <title>The Cyst-Dividing Bacterium Ramlibacter tataouinensis TTB310 Genome Reveals a Well-Stocked Toolbox for Adaptation to a Desert Environment.</title>
        <authorList>
            <person name="De Luca G."/>
            <person name="Barakat M."/>
            <person name="Ortet P."/>
            <person name="Fochesato S."/>
            <person name="Jourlin-Castelli C."/>
            <person name="Ansaldi M."/>
            <person name="Py B."/>
            <person name="Fichant G."/>
            <person name="Coutinho P.M."/>
            <person name="Voulhoux R."/>
            <person name="Bastien O."/>
            <person name="Marechal E."/>
            <person name="Henrissat B."/>
            <person name="Quentin Y."/>
            <person name="Noirot P."/>
            <person name="Filloux A."/>
            <person name="Mejean V."/>
            <person name="Dubow M.S."/>
            <person name="Barras F."/>
            <person name="Barbe V."/>
            <person name="Weissenbach J."/>
            <person name="Mihalcescu I."/>
            <person name="Vermeglio A."/>
            <person name="Achouak W."/>
            <person name="Heulin T."/>
        </authorList>
    </citation>
    <scope>NUCLEOTIDE SEQUENCE [LARGE SCALE GENOMIC DNA]</scope>
    <source>
        <strain evidence="3">ATCC BAA-407 / DSM 14655 / LMG 21543 / TTB310</strain>
    </source>
</reference>